<comment type="caution">
    <text evidence="4">The sequence shown here is derived from an EMBL/GenBank/DDBJ whole genome shotgun (WGS) entry which is preliminary data.</text>
</comment>
<dbReference type="Gene3D" id="1.10.274.110">
    <property type="match status" value="2"/>
</dbReference>
<dbReference type="HAMAP" id="MF_04158">
    <property type="entry name" value="Antitermination_lambda"/>
    <property type="match status" value="1"/>
</dbReference>
<sequence>MRIESALKYFSPKSQQITDTSRNTSSDALTGTDMMGAIGLCQSKAGFGVSALLGRAGISEEDKERAIAELTQYAKRTAPKLVTKAAGGKLGRCMVILSGLAFEEYSRSASTSSKCPNCEGKGLIQSSREVVKYPGYVGADGEEKIPERKAVETVTEKCKHCDGKGVRLARCRCNGTGKIRDMDESKRQGAPVYKGCDRCAGRGYRRQPGSAAYRAISALLPDLQERTWNRNWKPFFEKLVDKCDREEGRADIAFKKMTE</sequence>
<evidence type="ECO:0000256" key="3">
    <source>
        <dbReference type="ARBA" id="ARBA00023163"/>
    </source>
</evidence>
<dbReference type="EMBL" id="JQOF01000032">
    <property type="protein sequence ID" value="KGA39548.1"/>
    <property type="molecule type" value="Genomic_DNA"/>
</dbReference>
<dbReference type="RefSeq" id="WP_044208568.1">
    <property type="nucleotide sequence ID" value="NZ_JQOF01000032.1"/>
</dbReference>
<protein>
    <submittedName>
        <fullName evidence="4">Molecular chaperone</fullName>
    </submittedName>
</protein>
<gene>
    <name evidence="4" type="ORF">KU75_21810</name>
</gene>
<keyword evidence="1" id="KW-0805">Transcription regulation</keyword>
<keyword evidence="3" id="KW-0804">Transcription</keyword>
<dbReference type="InterPro" id="IPR036410">
    <property type="entry name" value="HSP_DnaJ_Cys-rich_dom_sf"/>
</dbReference>
<dbReference type="SUPFAM" id="SSF57938">
    <property type="entry name" value="DnaJ/Hsp40 cysteine-rich domain"/>
    <property type="match status" value="1"/>
</dbReference>
<evidence type="ECO:0000256" key="2">
    <source>
        <dbReference type="ARBA" id="ARBA00023125"/>
    </source>
</evidence>
<name>A0ABR4VJQ6_9GAMM</name>
<evidence type="ECO:0000313" key="4">
    <source>
        <dbReference type="EMBL" id="KGA39548.1"/>
    </source>
</evidence>
<organism evidence="4 5">
    <name type="scientific">Pectobacterium odoriferum</name>
    <dbReference type="NCBI Taxonomy" id="78398"/>
    <lineage>
        <taxon>Bacteria</taxon>
        <taxon>Pseudomonadati</taxon>
        <taxon>Pseudomonadota</taxon>
        <taxon>Gammaproteobacteria</taxon>
        <taxon>Enterobacterales</taxon>
        <taxon>Pectobacteriaceae</taxon>
        <taxon>Pectobacterium</taxon>
    </lineage>
</organism>
<proteinExistence type="inferred from homology"/>
<keyword evidence="5" id="KW-1185">Reference proteome</keyword>
<accession>A0ABR4VJQ6</accession>
<dbReference type="Proteomes" id="UP000029447">
    <property type="component" value="Unassembled WGS sequence"/>
</dbReference>
<dbReference type="InterPro" id="IPR038500">
    <property type="entry name" value="Antitermination_sf"/>
</dbReference>
<evidence type="ECO:0000256" key="1">
    <source>
        <dbReference type="ARBA" id="ARBA00023015"/>
    </source>
</evidence>
<keyword evidence="2" id="KW-0238">DNA-binding</keyword>
<reference evidence="4 5" key="1">
    <citation type="submission" date="2014-08" db="EMBL/GenBank/DDBJ databases">
        <title>Genome sequences of NCPPB Pectobacterium isolates.</title>
        <authorList>
            <person name="Glover R.H."/>
            <person name="Sapp M."/>
            <person name="Elphinstone J."/>
        </authorList>
    </citation>
    <scope>NUCLEOTIDE SEQUENCE [LARGE SCALE GENOMIC DNA]</scope>
    <source>
        <strain evidence="4 5">NCPPB3841</strain>
    </source>
</reference>
<evidence type="ECO:0000313" key="5">
    <source>
        <dbReference type="Proteomes" id="UP000029447"/>
    </source>
</evidence>
<dbReference type="Pfam" id="PF03589">
    <property type="entry name" value="Antiterm"/>
    <property type="match status" value="2"/>
</dbReference>
<dbReference type="InterPro" id="IPR003222">
    <property type="entry name" value="Antitermntn"/>
</dbReference>